<keyword evidence="3" id="KW-1185">Reference proteome</keyword>
<dbReference type="SFLD" id="SFLDS00003">
    <property type="entry name" value="Haloacid_Dehalogenase"/>
    <property type="match status" value="1"/>
</dbReference>
<dbReference type="KEGG" id="shun:DWB77_06936"/>
<keyword evidence="1 2" id="KW-0378">Hydrolase</keyword>
<organism evidence="2 3">
    <name type="scientific">Streptomyces hundungensis</name>
    <dbReference type="NCBI Taxonomy" id="1077946"/>
    <lineage>
        <taxon>Bacteria</taxon>
        <taxon>Bacillati</taxon>
        <taxon>Actinomycetota</taxon>
        <taxon>Actinomycetes</taxon>
        <taxon>Kitasatosporales</taxon>
        <taxon>Streptomycetaceae</taxon>
        <taxon>Streptomyces</taxon>
    </lineage>
</organism>
<protein>
    <submittedName>
        <fullName evidence="2">Pyrimidine 5'-nucleotidase YjjG</fullName>
        <ecNumber evidence="2">3.1.3.5</ecNumber>
    </submittedName>
</protein>
<accession>A0A387HS20</accession>
<dbReference type="AlphaFoldDB" id="A0A387HS20"/>
<evidence type="ECO:0000313" key="3">
    <source>
        <dbReference type="Proteomes" id="UP000271554"/>
    </source>
</evidence>
<dbReference type="Gene3D" id="3.40.50.1000">
    <property type="entry name" value="HAD superfamily/HAD-like"/>
    <property type="match status" value="1"/>
</dbReference>
<dbReference type="InterPro" id="IPR006439">
    <property type="entry name" value="HAD-SF_hydro_IA"/>
</dbReference>
<dbReference type="Proteomes" id="UP000271554">
    <property type="component" value="Chromosome"/>
</dbReference>
<dbReference type="GO" id="GO:0008253">
    <property type="term" value="F:5'-nucleotidase activity"/>
    <property type="evidence" value="ECO:0007669"/>
    <property type="project" value="UniProtKB-EC"/>
</dbReference>
<evidence type="ECO:0000256" key="1">
    <source>
        <dbReference type="ARBA" id="ARBA00022801"/>
    </source>
</evidence>
<dbReference type="OrthoDB" id="9810501at2"/>
<dbReference type="InterPro" id="IPR023214">
    <property type="entry name" value="HAD_sf"/>
</dbReference>
<dbReference type="RefSeq" id="WP_120726288.1">
    <property type="nucleotide sequence ID" value="NZ_CP032698.1"/>
</dbReference>
<proteinExistence type="predicted"/>
<gene>
    <name evidence="2" type="primary">yjjG_2</name>
    <name evidence="2" type="ORF">DWB77_06936</name>
</gene>
<name>A0A387HS20_9ACTN</name>
<dbReference type="PANTHER" id="PTHR43316">
    <property type="entry name" value="HYDROLASE, HALOACID DELAHOGENASE-RELATED"/>
    <property type="match status" value="1"/>
</dbReference>
<dbReference type="EC" id="3.1.3.5" evidence="2"/>
<reference evidence="2 3" key="1">
    <citation type="submission" date="2018-10" db="EMBL/GenBank/DDBJ databases">
        <title>Relationship between Morphology and Antimicrobial Activity in Streptomyces.</title>
        <authorList>
            <person name="Kang H.J."/>
            <person name="Kim S.B."/>
        </authorList>
    </citation>
    <scope>NUCLEOTIDE SEQUENCE [LARGE SCALE GENOMIC DNA]</scope>
    <source>
        <strain evidence="2 3">BH38</strain>
    </source>
</reference>
<dbReference type="SFLD" id="SFLDG01129">
    <property type="entry name" value="C1.5:_HAD__Beta-PGM__Phosphata"/>
    <property type="match status" value="1"/>
</dbReference>
<dbReference type="PANTHER" id="PTHR43316:SF3">
    <property type="entry name" value="HALOACID DEHALOGENASE, TYPE II (AFU_ORTHOLOGUE AFUA_2G07750)-RELATED"/>
    <property type="match status" value="1"/>
</dbReference>
<dbReference type="NCBIfam" id="TIGR01509">
    <property type="entry name" value="HAD-SF-IA-v3"/>
    <property type="match status" value="1"/>
</dbReference>
<dbReference type="SUPFAM" id="SSF56784">
    <property type="entry name" value="HAD-like"/>
    <property type="match status" value="1"/>
</dbReference>
<dbReference type="InterPro" id="IPR036412">
    <property type="entry name" value="HAD-like_sf"/>
</dbReference>
<dbReference type="InterPro" id="IPR051540">
    <property type="entry name" value="S-2-haloacid_dehalogenase"/>
</dbReference>
<sequence length="234" mass="24734">MAHPRVLALDFVGTLAGHGPAPDGALVADVLRRLPGTVVPREFAARFDTVTQHLRRADRGVRSTFATRLRRTAEECGALVPSLRLATEAVFTAVPDARVDPVAARAVRQLHARGLVCVLAANTDRPAAVRLRTLRDAGIGDCFDALVLSSTLGVRKPDPRFYVAVTRAAGCPPDQVLFVGDNPETDALGPHLCGMSAVLVTSRPRPAALPSDIVTVPHLSALADHLNRLGSSAS</sequence>
<dbReference type="EMBL" id="CP032698">
    <property type="protein sequence ID" value="AYG84722.1"/>
    <property type="molecule type" value="Genomic_DNA"/>
</dbReference>
<evidence type="ECO:0000313" key="2">
    <source>
        <dbReference type="EMBL" id="AYG84722.1"/>
    </source>
</evidence>
<dbReference type="Pfam" id="PF00702">
    <property type="entry name" value="Hydrolase"/>
    <property type="match status" value="1"/>
</dbReference>